<accession>A0ABQ5AQB6</accession>
<dbReference type="Proteomes" id="UP001151760">
    <property type="component" value="Unassembled WGS sequence"/>
</dbReference>
<feature type="region of interest" description="Disordered" evidence="1">
    <location>
        <begin position="1"/>
        <end position="65"/>
    </location>
</feature>
<proteinExistence type="predicted"/>
<gene>
    <name evidence="2" type="ORF">Tco_0838696</name>
</gene>
<reference evidence="2" key="1">
    <citation type="journal article" date="2022" name="Int. J. Mol. Sci.">
        <title>Draft Genome of Tanacetum Coccineum: Genomic Comparison of Closely Related Tanacetum-Family Plants.</title>
        <authorList>
            <person name="Yamashiro T."/>
            <person name="Shiraishi A."/>
            <person name="Nakayama K."/>
            <person name="Satake H."/>
        </authorList>
    </citation>
    <scope>NUCLEOTIDE SEQUENCE</scope>
</reference>
<evidence type="ECO:0000256" key="1">
    <source>
        <dbReference type="SAM" id="MobiDB-lite"/>
    </source>
</evidence>
<name>A0ABQ5AQB6_9ASTR</name>
<dbReference type="EMBL" id="BQNB010012494">
    <property type="protein sequence ID" value="GJT04234.1"/>
    <property type="molecule type" value="Genomic_DNA"/>
</dbReference>
<evidence type="ECO:0000313" key="2">
    <source>
        <dbReference type="EMBL" id="GJT04234.1"/>
    </source>
</evidence>
<protein>
    <submittedName>
        <fullName evidence="2">Uncharacterized protein</fullName>
    </submittedName>
</protein>
<evidence type="ECO:0000313" key="3">
    <source>
        <dbReference type="Proteomes" id="UP001151760"/>
    </source>
</evidence>
<comment type="caution">
    <text evidence="2">The sequence shown here is derived from an EMBL/GenBank/DDBJ whole genome shotgun (WGS) entry which is preliminary data.</text>
</comment>
<keyword evidence="3" id="KW-1185">Reference proteome</keyword>
<sequence length="112" mass="12646">MPAFYNTQGRKKSKTSETTSVSTSGGLSLNEKADKAVEETQEFRPMGRDRAKAKKKAAGSSRGGSSSFVDLVADKFFNIKQKIWGKNDEQQQSYIEFKNRELSRPRLEKLHN</sequence>
<reference evidence="2" key="2">
    <citation type="submission" date="2022-01" db="EMBL/GenBank/DDBJ databases">
        <authorList>
            <person name="Yamashiro T."/>
            <person name="Shiraishi A."/>
            <person name="Satake H."/>
            <person name="Nakayama K."/>
        </authorList>
    </citation>
    <scope>NUCLEOTIDE SEQUENCE</scope>
</reference>
<feature type="compositionally biased region" description="Basic and acidic residues" evidence="1">
    <location>
        <begin position="31"/>
        <end position="50"/>
    </location>
</feature>
<organism evidence="2 3">
    <name type="scientific">Tanacetum coccineum</name>
    <dbReference type="NCBI Taxonomy" id="301880"/>
    <lineage>
        <taxon>Eukaryota</taxon>
        <taxon>Viridiplantae</taxon>
        <taxon>Streptophyta</taxon>
        <taxon>Embryophyta</taxon>
        <taxon>Tracheophyta</taxon>
        <taxon>Spermatophyta</taxon>
        <taxon>Magnoliopsida</taxon>
        <taxon>eudicotyledons</taxon>
        <taxon>Gunneridae</taxon>
        <taxon>Pentapetalae</taxon>
        <taxon>asterids</taxon>
        <taxon>campanulids</taxon>
        <taxon>Asterales</taxon>
        <taxon>Asteraceae</taxon>
        <taxon>Asteroideae</taxon>
        <taxon>Anthemideae</taxon>
        <taxon>Anthemidinae</taxon>
        <taxon>Tanacetum</taxon>
    </lineage>
</organism>